<keyword evidence="1" id="KW-0732">Signal</keyword>
<organism evidence="2 3">
    <name type="scientific">Deinococcus xinjiangensis</name>
    <dbReference type="NCBI Taxonomy" id="457454"/>
    <lineage>
        <taxon>Bacteria</taxon>
        <taxon>Thermotogati</taxon>
        <taxon>Deinococcota</taxon>
        <taxon>Deinococci</taxon>
        <taxon>Deinococcales</taxon>
        <taxon>Deinococcaceae</taxon>
        <taxon>Deinococcus</taxon>
    </lineage>
</organism>
<protein>
    <submittedName>
        <fullName evidence="2">Uncharacterized protein</fullName>
    </submittedName>
</protein>
<dbReference type="InterPro" id="IPR012332">
    <property type="entry name" value="Autotransporter_pectin_lyase_C"/>
</dbReference>
<accession>A0ABP9VFB0</accession>
<dbReference type="EMBL" id="BAABRN010000074">
    <property type="protein sequence ID" value="GAA5503912.1"/>
    <property type="molecule type" value="Genomic_DNA"/>
</dbReference>
<proteinExistence type="predicted"/>
<reference evidence="2 3" key="1">
    <citation type="submission" date="2024-02" db="EMBL/GenBank/DDBJ databases">
        <title>Deinococcus xinjiangensis NBRC 107630.</title>
        <authorList>
            <person name="Ichikawa N."/>
            <person name="Katano-Makiyama Y."/>
            <person name="Hidaka K."/>
        </authorList>
    </citation>
    <scope>NUCLEOTIDE SEQUENCE [LARGE SCALE GENOMIC DNA]</scope>
    <source>
        <strain evidence="2 3">NBRC 107630</strain>
    </source>
</reference>
<feature type="signal peptide" evidence="1">
    <location>
        <begin position="1"/>
        <end position="21"/>
    </location>
</feature>
<evidence type="ECO:0000313" key="3">
    <source>
        <dbReference type="Proteomes" id="UP001458946"/>
    </source>
</evidence>
<gene>
    <name evidence="2" type="ORF">Dxin01_03680</name>
</gene>
<comment type="caution">
    <text evidence="2">The sequence shown here is derived from an EMBL/GenBank/DDBJ whole genome shotgun (WGS) entry which is preliminary data.</text>
</comment>
<keyword evidence="3" id="KW-1185">Reference proteome</keyword>
<evidence type="ECO:0000256" key="1">
    <source>
        <dbReference type="SAM" id="SignalP"/>
    </source>
</evidence>
<dbReference type="Gene3D" id="2.160.20.20">
    <property type="match status" value="1"/>
</dbReference>
<dbReference type="Proteomes" id="UP001458946">
    <property type="component" value="Unassembled WGS sequence"/>
</dbReference>
<name>A0ABP9VFB0_9DEIO</name>
<dbReference type="RefSeq" id="WP_353543877.1">
    <property type="nucleotide sequence ID" value="NZ_BAABRN010000074.1"/>
</dbReference>
<sequence length="163" mass="17055">MNKLWMPLLVWTCLLVQGAQAATFDCAGVMNGRDLRGDVLVGAGKTCTITNTSVRGNVKVSPRATLILKNSNVHGNVSTDSGFARLALAGAIVQGSLSAAQGGSFRMDDSQVIGNVNVLASSGPVRITRVTINGDLSCDRNRPAPTGTWIRVDGTQRGQCQGL</sequence>
<feature type="chain" id="PRO_5045865696" evidence="1">
    <location>
        <begin position="22"/>
        <end position="163"/>
    </location>
</feature>
<evidence type="ECO:0000313" key="2">
    <source>
        <dbReference type="EMBL" id="GAA5503912.1"/>
    </source>
</evidence>